<keyword evidence="6 7" id="KW-0472">Membrane</keyword>
<dbReference type="EMBL" id="SOAA01000013">
    <property type="protein sequence ID" value="TDS31073.1"/>
    <property type="molecule type" value="Genomic_DNA"/>
</dbReference>
<feature type="transmembrane region" description="Helical" evidence="7">
    <location>
        <begin position="186"/>
        <end position="207"/>
    </location>
</feature>
<keyword evidence="4 7" id="KW-0812">Transmembrane</keyword>
<keyword evidence="3" id="KW-1003">Cell membrane</keyword>
<evidence type="ECO:0000313" key="13">
    <source>
        <dbReference type="EMBL" id="SES86828.1"/>
    </source>
</evidence>
<dbReference type="Proteomes" id="UP000199519">
    <property type="component" value="Unassembled WGS sequence"/>
</dbReference>
<feature type="transmembrane region" description="Helical" evidence="7">
    <location>
        <begin position="80"/>
        <end position="98"/>
    </location>
</feature>
<dbReference type="GO" id="GO:0005886">
    <property type="term" value="C:plasma membrane"/>
    <property type="evidence" value="ECO:0007669"/>
    <property type="project" value="UniProtKB-SubCell"/>
</dbReference>
<evidence type="ECO:0000313" key="10">
    <source>
        <dbReference type="EMBL" id="SDC21151.1"/>
    </source>
</evidence>
<dbReference type="EMBL" id="FOHG01000009">
    <property type="protein sequence ID" value="SES86828.1"/>
    <property type="molecule type" value="Genomic_DNA"/>
</dbReference>
<dbReference type="Proteomes" id="UP000198945">
    <property type="component" value="Unassembled WGS sequence"/>
</dbReference>
<protein>
    <submittedName>
        <fullName evidence="10">Carbon starvation protein CstA</fullName>
    </submittedName>
</protein>
<evidence type="ECO:0000256" key="1">
    <source>
        <dbReference type="ARBA" id="ARBA00004651"/>
    </source>
</evidence>
<organism evidence="10 20">
    <name type="scientific">Halanaerobium congolense</name>
    <dbReference type="NCBI Taxonomy" id="54121"/>
    <lineage>
        <taxon>Bacteria</taxon>
        <taxon>Bacillati</taxon>
        <taxon>Bacillota</taxon>
        <taxon>Clostridia</taxon>
        <taxon>Halanaerobiales</taxon>
        <taxon>Halanaerobiaceae</taxon>
        <taxon>Halanaerobium</taxon>
    </lineage>
</organism>
<feature type="domain" description="CstA N-terminal" evidence="8">
    <location>
        <begin position="161"/>
        <end position="286"/>
    </location>
</feature>
<feature type="transmembrane region" description="Helical" evidence="7">
    <location>
        <begin position="157"/>
        <end position="179"/>
    </location>
</feature>
<dbReference type="Proteomes" id="UP000295758">
    <property type="component" value="Unassembled WGS sequence"/>
</dbReference>
<evidence type="ECO:0000313" key="18">
    <source>
        <dbReference type="Proteomes" id="UP000247389"/>
    </source>
</evidence>
<evidence type="ECO:0000256" key="7">
    <source>
        <dbReference type="SAM" id="Phobius"/>
    </source>
</evidence>
<evidence type="ECO:0000313" key="20">
    <source>
        <dbReference type="Proteomes" id="UP000324896"/>
    </source>
</evidence>
<feature type="transmembrane region" description="Helical" evidence="7">
    <location>
        <begin position="310"/>
        <end position="333"/>
    </location>
</feature>
<dbReference type="STRING" id="54121.SAMN04515653_10374"/>
<dbReference type="GO" id="GO:0009267">
    <property type="term" value="P:cellular response to starvation"/>
    <property type="evidence" value="ECO:0007669"/>
    <property type="project" value="InterPro"/>
</dbReference>
<dbReference type="InterPro" id="IPR003706">
    <property type="entry name" value="CstA_N"/>
</dbReference>
<evidence type="ECO:0000256" key="6">
    <source>
        <dbReference type="ARBA" id="ARBA00023136"/>
    </source>
</evidence>
<feature type="transmembrane region" description="Helical" evidence="7">
    <location>
        <begin position="361"/>
        <end position="379"/>
    </location>
</feature>
<evidence type="ECO:0000256" key="2">
    <source>
        <dbReference type="ARBA" id="ARBA00007755"/>
    </source>
</evidence>
<dbReference type="InterPro" id="IPR051605">
    <property type="entry name" value="CstA"/>
</dbReference>
<dbReference type="Proteomes" id="UP000198612">
    <property type="component" value="Unassembled WGS sequence"/>
</dbReference>
<dbReference type="EMBL" id="FNEH01000004">
    <property type="protein sequence ID" value="SDI30234.1"/>
    <property type="molecule type" value="Genomic_DNA"/>
</dbReference>
<dbReference type="AlphaFoldDB" id="A0A1G6JR68"/>
<dbReference type="RefSeq" id="WP_073157276.1">
    <property type="nucleotide sequence ID" value="NZ_FMYT01000003.1"/>
</dbReference>
<gene>
    <name evidence="14" type="ORF">BY453_11328</name>
    <name evidence="9" type="ORF">C8C78_11530</name>
    <name evidence="10" type="ORF">SAMN04488597_103101</name>
    <name evidence="11" type="ORF">SAMN04488598_10916</name>
    <name evidence="13" type="ORF">SAMN04515652_10915</name>
    <name evidence="12" type="ORF">SAMN04515654_10473</name>
</gene>
<feature type="transmembrane region" description="Helical" evidence="7">
    <location>
        <begin position="413"/>
        <end position="433"/>
    </location>
</feature>
<sequence length="481" mass="51564">MASFLISLAVLIIGYFTYGKIVDKIFDSQSERETPAISMEDGVDYIAMDWKKAFLIQFLNIAGLGPIFGAIAGALWGPSAFLWIVFGTIFAGGVHDYLSGMLSIRSGGASISEIIGENLGGTIRQVMRVFSIVLLVLVGTVFMTGPAMLLANLTPGFMGVNIWLVIILGYYFIATFLPVDQIIGKLYPIFGGALLIMALGVGGGLIFGDYNIPNIALNNLHPGELPIWPLLFVTIACGAISGFHSTQSPIMARCTSSEKEGRKIFYGAMVAEGIVALIWAAAAMTFFQGTGGLNEALASLGGPAGVVHEITGTMMGAVGGVLAMLGVIAAPITSGDTAFRSVRLTLSDIFGLEQKSVKNRLLLAIPIFIVGGALSQINFDALWRYFAWSNQTVAMVVLWAGAMWLAKRGKNHWIASIPAFFMTAVSVTYILYAPEGFQLAYNFSVIAGIVVAITTMGIYIRKINSTHFEEEIMLSEQEQAI</sequence>
<dbReference type="EMBL" id="QICM01000015">
    <property type="protein sequence ID" value="PXV65156.1"/>
    <property type="molecule type" value="Genomic_DNA"/>
</dbReference>
<proteinExistence type="inferred from homology"/>
<dbReference type="OrthoDB" id="9761224at2"/>
<feature type="transmembrane region" description="Helical" evidence="7">
    <location>
        <begin position="439"/>
        <end position="460"/>
    </location>
</feature>
<feature type="domain" description="CstA N-terminal" evidence="8">
    <location>
        <begin position="302"/>
        <end position="428"/>
    </location>
</feature>
<evidence type="ECO:0000313" key="15">
    <source>
        <dbReference type="Proteomes" id="UP000198612"/>
    </source>
</evidence>
<feature type="transmembrane region" description="Helical" evidence="7">
    <location>
        <begin position="227"/>
        <end position="243"/>
    </location>
</feature>
<dbReference type="Proteomes" id="UP000324896">
    <property type="component" value="Unassembled WGS sequence"/>
</dbReference>
<reference evidence="15 17" key="1">
    <citation type="submission" date="2016-10" db="EMBL/GenBank/DDBJ databases">
        <authorList>
            <person name="Varghese N."/>
            <person name="Submissions S."/>
        </authorList>
    </citation>
    <scope>NUCLEOTIDE SEQUENCE [LARGE SCALE GENOMIC DNA]</scope>
    <source>
        <strain evidence="10 20">WG10</strain>
        <strain evidence="11 17">WG2</strain>
        <strain evidence="13 15">WG5</strain>
    </source>
</reference>
<name>A0A1G6JR68_9FIRM</name>
<accession>A0A1G6JR68</accession>
<keyword evidence="17" id="KW-1185">Reference proteome</keyword>
<evidence type="ECO:0000313" key="16">
    <source>
        <dbReference type="Proteomes" id="UP000198945"/>
    </source>
</evidence>
<comment type="subcellular location">
    <subcellularLocation>
        <location evidence="1">Cell membrane</location>
        <topology evidence="1">Multi-pass membrane protein</topology>
    </subcellularLocation>
</comment>
<feature type="transmembrane region" description="Helical" evidence="7">
    <location>
        <begin position="54"/>
        <end position="74"/>
    </location>
</feature>
<evidence type="ECO:0000256" key="5">
    <source>
        <dbReference type="ARBA" id="ARBA00022989"/>
    </source>
</evidence>
<dbReference type="PANTHER" id="PTHR30252">
    <property type="entry name" value="INNER MEMBRANE PEPTIDE TRANSPORTER"/>
    <property type="match status" value="1"/>
</dbReference>
<evidence type="ECO:0000313" key="19">
    <source>
        <dbReference type="Proteomes" id="UP000295758"/>
    </source>
</evidence>
<feature type="transmembrane region" description="Helical" evidence="7">
    <location>
        <begin position="385"/>
        <end position="406"/>
    </location>
</feature>
<dbReference type="Proteomes" id="UP000247389">
    <property type="component" value="Unassembled WGS sequence"/>
</dbReference>
<reference evidence="12 16" key="2">
    <citation type="submission" date="2016-10" db="EMBL/GenBank/DDBJ databases">
        <authorList>
            <person name="de Groot N.N."/>
        </authorList>
    </citation>
    <scope>NUCLEOTIDE SEQUENCE [LARGE SCALE GENOMIC DNA]</scope>
    <source>
        <strain evidence="12 16">WG7</strain>
    </source>
</reference>
<dbReference type="PANTHER" id="PTHR30252:SF4">
    <property type="entry name" value="CARBON STARVATION"/>
    <property type="match status" value="1"/>
</dbReference>
<feature type="transmembrane region" description="Helical" evidence="7">
    <location>
        <begin position="129"/>
        <end position="151"/>
    </location>
</feature>
<comment type="similarity">
    <text evidence="2">Belongs to the peptide transporter carbon starvation (CstA) (TC 2.A.114) family.</text>
</comment>
<evidence type="ECO:0000256" key="4">
    <source>
        <dbReference type="ARBA" id="ARBA00022692"/>
    </source>
</evidence>
<evidence type="ECO:0000313" key="17">
    <source>
        <dbReference type="Proteomes" id="UP000199519"/>
    </source>
</evidence>
<evidence type="ECO:0000313" key="14">
    <source>
        <dbReference type="EMBL" id="TDS31073.1"/>
    </source>
</evidence>
<feature type="transmembrane region" description="Helical" evidence="7">
    <location>
        <begin position="6"/>
        <end position="22"/>
    </location>
</feature>
<evidence type="ECO:0000256" key="3">
    <source>
        <dbReference type="ARBA" id="ARBA00022475"/>
    </source>
</evidence>
<evidence type="ECO:0000259" key="8">
    <source>
        <dbReference type="Pfam" id="PF02554"/>
    </source>
</evidence>
<reference evidence="9 18" key="3">
    <citation type="submission" date="2018-04" db="EMBL/GenBank/DDBJ databases">
        <title>Subsurface microbial communities from deep shales in Ohio and West Virginia, USA.</title>
        <authorList>
            <person name="Wrighton K."/>
        </authorList>
    </citation>
    <scope>NUCLEOTIDE SEQUENCE [LARGE SCALE GENOMIC DNA]</scope>
    <source>
        <strain evidence="9 18">MSL28</strain>
    </source>
</reference>
<dbReference type="Pfam" id="PF02554">
    <property type="entry name" value="CstA"/>
    <property type="match status" value="3"/>
</dbReference>
<evidence type="ECO:0000313" key="12">
    <source>
        <dbReference type="EMBL" id="SDI30234.1"/>
    </source>
</evidence>
<feature type="domain" description="CstA N-terminal" evidence="8">
    <location>
        <begin position="4"/>
        <end position="144"/>
    </location>
</feature>
<dbReference type="EMBL" id="FNBJ01000009">
    <property type="protein sequence ID" value="SDF28007.1"/>
    <property type="molecule type" value="Genomic_DNA"/>
</dbReference>
<dbReference type="EMBL" id="FMYT01000003">
    <property type="protein sequence ID" value="SDC21151.1"/>
    <property type="molecule type" value="Genomic_DNA"/>
</dbReference>
<reference evidence="14 19" key="4">
    <citation type="submission" date="2019-03" db="EMBL/GenBank/DDBJ databases">
        <title>Deep subsurface shale carbon reservoir microbial communities from Ohio and West Virginia, USA.</title>
        <authorList>
            <person name="Wrighton K."/>
        </authorList>
    </citation>
    <scope>NUCLEOTIDE SEQUENCE [LARGE SCALE GENOMIC DNA]</scope>
    <source>
        <strain evidence="14 19">UTICA-S4D12</strain>
    </source>
</reference>
<feature type="transmembrane region" description="Helical" evidence="7">
    <location>
        <begin position="264"/>
        <end position="290"/>
    </location>
</feature>
<evidence type="ECO:0000313" key="9">
    <source>
        <dbReference type="EMBL" id="PXV65156.1"/>
    </source>
</evidence>
<evidence type="ECO:0000313" key="11">
    <source>
        <dbReference type="EMBL" id="SDF28007.1"/>
    </source>
</evidence>
<keyword evidence="5 7" id="KW-1133">Transmembrane helix</keyword>